<keyword evidence="1" id="KW-0812">Transmembrane</keyword>
<feature type="transmembrane region" description="Helical" evidence="1">
    <location>
        <begin position="48"/>
        <end position="65"/>
    </location>
</feature>
<keyword evidence="3" id="KW-1185">Reference proteome</keyword>
<organism evidence="2 3">
    <name type="scientific">Amycolatopsis saalfeldensis</name>
    <dbReference type="NCBI Taxonomy" id="394193"/>
    <lineage>
        <taxon>Bacteria</taxon>
        <taxon>Bacillati</taxon>
        <taxon>Actinomycetota</taxon>
        <taxon>Actinomycetes</taxon>
        <taxon>Pseudonocardiales</taxon>
        <taxon>Pseudonocardiaceae</taxon>
        <taxon>Amycolatopsis</taxon>
    </lineage>
</organism>
<name>A0A1H8Y806_9PSEU</name>
<evidence type="ECO:0000313" key="2">
    <source>
        <dbReference type="EMBL" id="SEP48410.1"/>
    </source>
</evidence>
<proteinExistence type="predicted"/>
<evidence type="ECO:0000256" key="1">
    <source>
        <dbReference type="SAM" id="Phobius"/>
    </source>
</evidence>
<sequence length="167" mass="18002">MLLLAGHILTWPTAIAGPLAIFLGAAVIGYRRALIPAVAPLGDTSERLATLVLVGLGLMGFVLVTEQYANHVGRTIAANDAATLRSQPEILLHSTKKLDIAGGGVSLSYDPSPDQYFHYRYRGLRELIPTHGLHILAPADWGRTSWTVFTIRESASTRIDIINAPPP</sequence>
<reference evidence="2 3" key="1">
    <citation type="submission" date="2016-10" db="EMBL/GenBank/DDBJ databases">
        <authorList>
            <person name="de Groot N.N."/>
        </authorList>
    </citation>
    <scope>NUCLEOTIDE SEQUENCE [LARGE SCALE GENOMIC DNA]</scope>
    <source>
        <strain evidence="2 3">DSM 44993</strain>
    </source>
</reference>
<accession>A0A1H8Y806</accession>
<gene>
    <name evidence="2" type="ORF">SAMN04489732_11230</name>
</gene>
<dbReference type="Proteomes" id="UP000198582">
    <property type="component" value="Unassembled WGS sequence"/>
</dbReference>
<evidence type="ECO:0000313" key="3">
    <source>
        <dbReference type="Proteomes" id="UP000198582"/>
    </source>
</evidence>
<keyword evidence="1" id="KW-0472">Membrane</keyword>
<feature type="transmembrane region" description="Helical" evidence="1">
    <location>
        <begin position="7"/>
        <end position="28"/>
    </location>
</feature>
<dbReference type="EMBL" id="FOEF01000012">
    <property type="protein sequence ID" value="SEP48410.1"/>
    <property type="molecule type" value="Genomic_DNA"/>
</dbReference>
<protein>
    <submittedName>
        <fullName evidence="2">Uncharacterized protein</fullName>
    </submittedName>
</protein>
<keyword evidence="1" id="KW-1133">Transmembrane helix</keyword>
<dbReference type="RefSeq" id="WP_177231541.1">
    <property type="nucleotide sequence ID" value="NZ_FOEF01000012.1"/>
</dbReference>
<dbReference type="AlphaFoldDB" id="A0A1H8Y806"/>